<dbReference type="InterPro" id="IPR003953">
    <property type="entry name" value="FAD-dep_OxRdtase_2_FAD-bd"/>
</dbReference>
<protein>
    <recommendedName>
        <fullName evidence="5">Urocanate reductase</fullName>
        <ecNumber evidence="4">1.3.99.33</ecNumber>
    </recommendedName>
</protein>
<keyword evidence="13" id="KW-1185">Reference proteome</keyword>
<dbReference type="Gene3D" id="3.90.700.10">
    <property type="entry name" value="Succinate dehydrogenase/fumarate reductase flavoprotein, catalytic domain"/>
    <property type="match status" value="2"/>
</dbReference>
<feature type="domain" description="FMN-binding" evidence="11">
    <location>
        <begin position="138"/>
        <end position="214"/>
    </location>
</feature>
<dbReference type="SUPFAM" id="SSF51905">
    <property type="entry name" value="FAD/NAD(P)-binding domain"/>
    <property type="match status" value="1"/>
</dbReference>
<dbReference type="InterPro" id="IPR050315">
    <property type="entry name" value="FAD-oxidoreductase_2"/>
</dbReference>
<evidence type="ECO:0000256" key="3">
    <source>
        <dbReference type="ARBA" id="ARBA00008040"/>
    </source>
</evidence>
<proteinExistence type="inferred from homology"/>
<dbReference type="InterPro" id="IPR007329">
    <property type="entry name" value="FMN-bd"/>
</dbReference>
<comment type="caution">
    <text evidence="12">The sequence shown here is derived from an EMBL/GenBank/DDBJ whole genome shotgun (WGS) entry which is preliminary data.</text>
</comment>
<evidence type="ECO:0000313" key="12">
    <source>
        <dbReference type="EMBL" id="RGR74027.1"/>
    </source>
</evidence>
<evidence type="ECO:0000256" key="6">
    <source>
        <dbReference type="ARBA" id="ARBA00022630"/>
    </source>
</evidence>
<keyword evidence="10" id="KW-0732">Signal</keyword>
<dbReference type="PANTHER" id="PTHR43400">
    <property type="entry name" value="FUMARATE REDUCTASE"/>
    <property type="match status" value="1"/>
</dbReference>
<comment type="catalytic activity">
    <reaction evidence="9">
        <text>dihydrourocanate + A = urocanate + AH2</text>
        <dbReference type="Rhea" id="RHEA:36059"/>
        <dbReference type="ChEBI" id="CHEBI:13193"/>
        <dbReference type="ChEBI" id="CHEBI:17499"/>
        <dbReference type="ChEBI" id="CHEBI:27247"/>
        <dbReference type="ChEBI" id="CHEBI:72991"/>
        <dbReference type="EC" id="1.3.99.33"/>
    </reaction>
</comment>
<comment type="similarity">
    <text evidence="3">Belongs to the FAD-dependent oxidoreductase 2 family. FRD/SDH subfamily.</text>
</comment>
<dbReference type="GO" id="GO:0010181">
    <property type="term" value="F:FMN binding"/>
    <property type="evidence" value="ECO:0007669"/>
    <property type="project" value="InterPro"/>
</dbReference>
<dbReference type="RefSeq" id="WP_117895027.1">
    <property type="nucleotide sequence ID" value="NZ_CABJCV010000010.1"/>
</dbReference>
<keyword evidence="6" id="KW-0285">Flavoprotein</keyword>
<dbReference type="EC" id="1.3.99.33" evidence="4"/>
<dbReference type="Gene3D" id="3.50.50.60">
    <property type="entry name" value="FAD/NAD(P)-binding domain"/>
    <property type="match status" value="2"/>
</dbReference>
<organism evidence="12 13">
    <name type="scientific">Holdemania filiformis</name>
    <dbReference type="NCBI Taxonomy" id="61171"/>
    <lineage>
        <taxon>Bacteria</taxon>
        <taxon>Bacillati</taxon>
        <taxon>Bacillota</taxon>
        <taxon>Erysipelotrichia</taxon>
        <taxon>Erysipelotrichales</taxon>
        <taxon>Erysipelotrichaceae</taxon>
        <taxon>Holdemania</taxon>
    </lineage>
</organism>
<evidence type="ECO:0000256" key="5">
    <source>
        <dbReference type="ARBA" id="ARBA00015872"/>
    </source>
</evidence>
<dbReference type="AlphaFoldDB" id="A0A412G0T1"/>
<dbReference type="Proteomes" id="UP000284178">
    <property type="component" value="Unassembled WGS sequence"/>
</dbReference>
<dbReference type="SUPFAM" id="SSF56425">
    <property type="entry name" value="Succinate dehydrogenase/fumarate reductase flavoprotein, catalytic domain"/>
    <property type="match status" value="1"/>
</dbReference>
<dbReference type="Pfam" id="PF00890">
    <property type="entry name" value="FAD_binding_2"/>
    <property type="match status" value="1"/>
</dbReference>
<dbReference type="GO" id="GO:0016020">
    <property type="term" value="C:membrane"/>
    <property type="evidence" value="ECO:0007669"/>
    <property type="project" value="InterPro"/>
</dbReference>
<dbReference type="EMBL" id="QRUP01000010">
    <property type="protein sequence ID" value="RGR74027.1"/>
    <property type="molecule type" value="Genomic_DNA"/>
</dbReference>
<evidence type="ECO:0000256" key="2">
    <source>
        <dbReference type="ARBA" id="ARBA00001974"/>
    </source>
</evidence>
<accession>A0A412G0T1</accession>
<feature type="domain" description="FMN-binding" evidence="11">
    <location>
        <begin position="41"/>
        <end position="115"/>
    </location>
</feature>
<dbReference type="InterPro" id="IPR036188">
    <property type="entry name" value="FAD/NAD-bd_sf"/>
</dbReference>
<evidence type="ECO:0000256" key="8">
    <source>
        <dbReference type="ARBA" id="ARBA00023002"/>
    </source>
</evidence>
<reference evidence="12 13" key="1">
    <citation type="submission" date="2018-08" db="EMBL/GenBank/DDBJ databases">
        <title>A genome reference for cultivated species of the human gut microbiota.</title>
        <authorList>
            <person name="Zou Y."/>
            <person name="Xue W."/>
            <person name="Luo G."/>
        </authorList>
    </citation>
    <scope>NUCLEOTIDE SEQUENCE [LARGE SCALE GENOMIC DNA]</scope>
    <source>
        <strain evidence="12 13">AF24-29</strain>
    </source>
</reference>
<dbReference type="GeneID" id="83015625"/>
<dbReference type="GO" id="GO:0033765">
    <property type="term" value="F:steroid dehydrogenase activity, acting on the CH-CH group of donors"/>
    <property type="evidence" value="ECO:0007669"/>
    <property type="project" value="UniProtKB-ARBA"/>
</dbReference>
<evidence type="ECO:0000256" key="4">
    <source>
        <dbReference type="ARBA" id="ARBA00013137"/>
    </source>
</evidence>
<comment type="cofactor">
    <cofactor evidence="2">
        <name>FAD</name>
        <dbReference type="ChEBI" id="CHEBI:57692"/>
    </cofactor>
</comment>
<gene>
    <name evidence="12" type="ORF">DWY25_09445</name>
</gene>
<dbReference type="Gene3D" id="3.90.1010.20">
    <property type="match status" value="2"/>
</dbReference>
<name>A0A412G0T1_9FIRM</name>
<keyword evidence="8" id="KW-0560">Oxidoreductase</keyword>
<dbReference type="PANTHER" id="PTHR43400:SF7">
    <property type="entry name" value="FAD-DEPENDENT OXIDOREDUCTASE 2 FAD BINDING DOMAIN-CONTAINING PROTEIN"/>
    <property type="match status" value="1"/>
</dbReference>
<feature type="signal peptide" evidence="10">
    <location>
        <begin position="1"/>
        <end position="21"/>
    </location>
</feature>
<evidence type="ECO:0000256" key="9">
    <source>
        <dbReference type="ARBA" id="ARBA00049922"/>
    </source>
</evidence>
<evidence type="ECO:0000259" key="11">
    <source>
        <dbReference type="SMART" id="SM00900"/>
    </source>
</evidence>
<comment type="cofactor">
    <cofactor evidence="1">
        <name>FMN</name>
        <dbReference type="ChEBI" id="CHEBI:58210"/>
    </cofactor>
</comment>
<dbReference type="SMART" id="SM00900">
    <property type="entry name" value="FMN_bind"/>
    <property type="match status" value="2"/>
</dbReference>
<dbReference type="PROSITE" id="PS51257">
    <property type="entry name" value="PROKAR_LIPOPROTEIN"/>
    <property type="match status" value="1"/>
</dbReference>
<evidence type="ECO:0000256" key="10">
    <source>
        <dbReference type="SAM" id="SignalP"/>
    </source>
</evidence>
<keyword evidence="7" id="KW-0274">FAD</keyword>
<dbReference type="Pfam" id="PF04205">
    <property type="entry name" value="FMN_bind"/>
    <property type="match status" value="2"/>
</dbReference>
<evidence type="ECO:0000313" key="13">
    <source>
        <dbReference type="Proteomes" id="UP000284178"/>
    </source>
</evidence>
<feature type="chain" id="PRO_5039200855" description="Urocanate reductase" evidence="10">
    <location>
        <begin position="22"/>
        <end position="709"/>
    </location>
</feature>
<evidence type="ECO:0000256" key="7">
    <source>
        <dbReference type="ARBA" id="ARBA00022827"/>
    </source>
</evidence>
<evidence type="ECO:0000256" key="1">
    <source>
        <dbReference type="ARBA" id="ARBA00001917"/>
    </source>
</evidence>
<sequence length="709" mass="74646">MKKVLTMILSLTLLISMTACQTQKPAEGKYTPGTYSAQAQGFGGTVTATITTDANAVTEVVLEGAEETPAVGGAALETLAAAIKETGSAEIDGVSGATVTSNAVKTAVSQALDQAQGKETAKAELKAGTYPVKSTGYSWTGMISADVTIEGGKLAGIAITEEHESETGEMAQTAFDALIPRMIEAQSLAVDNISGATATSNAIRDLAAQAITAAGGDPAQWQTPVEKKSDTVKLEGYDVIVVGLGGSGILSYCAAAESGATVFGIETTAKLGGQSATTTGPMVINSKNEAYQDVTFANPDDVYKTWIDYVETEEKADIIHEAVYNSGTYLDYYIDQFGFEFAGMIMSFAKPEWSQFWTRYVGENGTSNIFGPTKTNQFNRAMDKATSLNEKNGYQLELTAQELLFDNGEIAGVKAVSYDGTVYEIYGDAVILATGGYIGNEEMVLENWEAMPNTVASLVNDGTGIQMGLAAGGTTYMMGVAPMIHILQVPNLIKNDDLTADQKAILSALALVKGETSVTVNGEALDPTLSEAMIPEYKYYNVYTAEQIEAYKNEGLSENFATATSMFLGQGGSFEVGQPIADLDTILEVGQQYKNVLKADSIQSLAEQIGCDAAVLAETLGGEDTTYYAVIVSGYTYGTVGGLDVDVNMNVLREDGTPIANLFAVGTDSMGVENIEGKPYTPWGGQAQSWTFVSGYLGGKAAAEVGMAE</sequence>
<dbReference type="InterPro" id="IPR027477">
    <property type="entry name" value="Succ_DH/fumarate_Rdtase_cat_sf"/>
</dbReference>